<dbReference type="CDD" id="cd03192">
    <property type="entry name" value="GST_C_Sigma_like"/>
    <property type="match status" value="1"/>
</dbReference>
<organism evidence="7 8">
    <name type="scientific">Elaeophora elaphi</name>
    <dbReference type="NCBI Taxonomy" id="1147741"/>
    <lineage>
        <taxon>Eukaryota</taxon>
        <taxon>Metazoa</taxon>
        <taxon>Ecdysozoa</taxon>
        <taxon>Nematoda</taxon>
        <taxon>Chromadorea</taxon>
        <taxon>Rhabditida</taxon>
        <taxon>Spirurina</taxon>
        <taxon>Spiruromorpha</taxon>
        <taxon>Filarioidea</taxon>
        <taxon>Onchocercidae</taxon>
        <taxon>Elaeophora</taxon>
    </lineage>
</organism>
<evidence type="ECO:0000259" key="6">
    <source>
        <dbReference type="PROSITE" id="PS50405"/>
    </source>
</evidence>
<evidence type="ECO:0000313" key="7">
    <source>
        <dbReference type="Proteomes" id="UP000050640"/>
    </source>
</evidence>
<dbReference type="Pfam" id="PF14497">
    <property type="entry name" value="GST_C_3"/>
    <property type="match status" value="1"/>
</dbReference>
<evidence type="ECO:0000256" key="2">
    <source>
        <dbReference type="ARBA" id="ARBA00022679"/>
    </source>
</evidence>
<comment type="catalytic activity">
    <reaction evidence="4">
        <text>RX + glutathione = an S-substituted glutathione + a halide anion + H(+)</text>
        <dbReference type="Rhea" id="RHEA:16437"/>
        <dbReference type="ChEBI" id="CHEBI:15378"/>
        <dbReference type="ChEBI" id="CHEBI:16042"/>
        <dbReference type="ChEBI" id="CHEBI:17792"/>
        <dbReference type="ChEBI" id="CHEBI:57925"/>
        <dbReference type="ChEBI" id="CHEBI:90779"/>
        <dbReference type="EC" id="2.5.1.18"/>
    </reaction>
</comment>
<comment type="similarity">
    <text evidence="3">Belongs to the GST superfamily. Sigma family.</text>
</comment>
<dbReference type="EC" id="2.5.1.18" evidence="1"/>
<dbReference type="PROSITE" id="PS50404">
    <property type="entry name" value="GST_NTER"/>
    <property type="match status" value="1"/>
</dbReference>
<dbReference type="SUPFAM" id="SSF47616">
    <property type="entry name" value="GST C-terminal domain-like"/>
    <property type="match status" value="1"/>
</dbReference>
<reference evidence="8" key="1">
    <citation type="submission" date="2017-02" db="UniProtKB">
        <authorList>
            <consortium name="WormBaseParasite"/>
        </authorList>
    </citation>
    <scope>IDENTIFICATION</scope>
</reference>
<dbReference type="STRING" id="1147741.A0A0R3RIS2"/>
<feature type="domain" description="GST C-terminal" evidence="6">
    <location>
        <begin position="78"/>
        <end position="212"/>
    </location>
</feature>
<dbReference type="GO" id="GO:0004364">
    <property type="term" value="F:glutathione transferase activity"/>
    <property type="evidence" value="ECO:0007669"/>
    <property type="project" value="UniProtKB-EC"/>
</dbReference>
<dbReference type="InterPro" id="IPR004045">
    <property type="entry name" value="Glutathione_S-Trfase_N"/>
</dbReference>
<protein>
    <recommendedName>
        <fullName evidence="1">glutathione transferase</fullName>
        <ecNumber evidence="1">2.5.1.18</ecNumber>
    </recommendedName>
</protein>
<dbReference type="PANTHER" id="PTHR11571">
    <property type="entry name" value="GLUTATHIONE S-TRANSFERASE"/>
    <property type="match status" value="1"/>
</dbReference>
<dbReference type="InterPro" id="IPR050213">
    <property type="entry name" value="GST_superfamily"/>
</dbReference>
<dbReference type="SUPFAM" id="SSF52833">
    <property type="entry name" value="Thioredoxin-like"/>
    <property type="match status" value="1"/>
</dbReference>
<dbReference type="Gene3D" id="3.40.30.10">
    <property type="entry name" value="Glutaredoxin"/>
    <property type="match status" value="1"/>
</dbReference>
<keyword evidence="7" id="KW-1185">Reference proteome</keyword>
<dbReference type="Gene3D" id="1.20.1050.10">
    <property type="match status" value="1"/>
</dbReference>
<evidence type="ECO:0000259" key="5">
    <source>
        <dbReference type="PROSITE" id="PS50404"/>
    </source>
</evidence>
<evidence type="ECO:0000256" key="4">
    <source>
        <dbReference type="ARBA" id="ARBA00047960"/>
    </source>
</evidence>
<dbReference type="InterPro" id="IPR040079">
    <property type="entry name" value="Glutathione_S-Trfase"/>
</dbReference>
<evidence type="ECO:0000313" key="8">
    <source>
        <dbReference type="WBParaSite" id="EEL_0000138001-mRNA-1"/>
    </source>
</evidence>
<dbReference type="PANTHER" id="PTHR11571:SF224">
    <property type="entry name" value="HEMATOPOIETIC PROSTAGLANDIN D SYNTHASE"/>
    <property type="match status" value="1"/>
</dbReference>
<name>A0A0R3RIS2_9BILA</name>
<sequence length="216" mass="24851">LFKDFEIYRKYKRKKLSQISFKLFKDFQIYQKCKRKEIQRVKNFAETPLGTLPILEIDGVKLSGQTAICRHLAWRFGLTGQSATTDALLDMFADLLYEAHILVFGSTDGGNDSNSNFIIADDIKVEEVCNRTASIIEKQLTNNNTSYLIGEEITWVDLMTYVFFNSLVDYGKNVNLDRYPSVKHMYERISQLTELGNYSQQKIDGNINATSLKNRS</sequence>
<dbReference type="Proteomes" id="UP000050640">
    <property type="component" value="Unplaced"/>
</dbReference>
<proteinExistence type="inferred from homology"/>
<accession>A0A0R3RIS2</accession>
<dbReference type="PROSITE" id="PS50405">
    <property type="entry name" value="GST_CTER"/>
    <property type="match status" value="1"/>
</dbReference>
<dbReference type="InterPro" id="IPR036282">
    <property type="entry name" value="Glutathione-S-Trfase_C_sf"/>
</dbReference>
<dbReference type="InterPro" id="IPR004046">
    <property type="entry name" value="GST_C"/>
</dbReference>
<keyword evidence="2" id="KW-0808">Transferase</keyword>
<dbReference type="AlphaFoldDB" id="A0A0R3RIS2"/>
<dbReference type="InterPro" id="IPR010987">
    <property type="entry name" value="Glutathione-S-Trfase_C-like"/>
</dbReference>
<dbReference type="InterPro" id="IPR036249">
    <property type="entry name" value="Thioredoxin-like_sf"/>
</dbReference>
<feature type="domain" description="GST N-terminal" evidence="5">
    <location>
        <begin position="1"/>
        <end position="80"/>
    </location>
</feature>
<dbReference type="GO" id="GO:0006749">
    <property type="term" value="P:glutathione metabolic process"/>
    <property type="evidence" value="ECO:0007669"/>
    <property type="project" value="TreeGrafter"/>
</dbReference>
<evidence type="ECO:0000256" key="3">
    <source>
        <dbReference type="ARBA" id="ARBA00038317"/>
    </source>
</evidence>
<evidence type="ECO:0000256" key="1">
    <source>
        <dbReference type="ARBA" id="ARBA00012452"/>
    </source>
</evidence>
<dbReference type="WBParaSite" id="EEL_0000138001-mRNA-1">
    <property type="protein sequence ID" value="EEL_0000138001-mRNA-1"/>
    <property type="gene ID" value="EEL_0000138001"/>
</dbReference>
<dbReference type="SFLD" id="SFLDS00019">
    <property type="entry name" value="Glutathione_Transferase_(cytos"/>
    <property type="match status" value="1"/>
</dbReference>